<evidence type="ECO:0000256" key="1">
    <source>
        <dbReference type="SAM" id="Phobius"/>
    </source>
</evidence>
<name>A0A974NR72_PERPY</name>
<keyword evidence="3" id="KW-1185">Reference proteome</keyword>
<feature type="transmembrane region" description="Helical" evidence="1">
    <location>
        <begin position="17"/>
        <end position="36"/>
    </location>
</feature>
<gene>
    <name evidence="2" type="ORF">I6J18_02700</name>
</gene>
<keyword evidence="1" id="KW-1133">Transmembrane helix</keyword>
<dbReference type="Proteomes" id="UP000595254">
    <property type="component" value="Chromosome"/>
</dbReference>
<accession>A0A974NR72</accession>
<dbReference type="KEGG" id="ppsr:I6J18_02700"/>
<protein>
    <submittedName>
        <fullName evidence="2">Uncharacterized protein</fullName>
    </submittedName>
</protein>
<sequence length="234" mass="27298">MAVIICIFFIFRKRRKWAIALTSVLVIGYIGYYIYYPFLKVKTNAERYEQVMDYLAKNYPNKQFTIIPKHYEEGYRVGNFTVNDVVSPTMGVTLRVSDKGQVTQDGTWQKNEYPSQQELWRELEFFYGETYSLDKEIPKITKQDEWEDGELTAFALTINEMPAIAIYNYSSGGYGFLELQEGEREGYVSIEIDGYVFIYIDKSYPGETVTIQLKNGEEYSLNADEYKGQLIVEK</sequence>
<dbReference type="AlphaFoldDB" id="A0A974NR72"/>
<keyword evidence="1" id="KW-0812">Transmembrane</keyword>
<evidence type="ECO:0000313" key="3">
    <source>
        <dbReference type="Proteomes" id="UP000595254"/>
    </source>
</evidence>
<reference evidence="2 3" key="1">
    <citation type="submission" date="2021-01" db="EMBL/GenBank/DDBJ databases">
        <title>FDA dAtabase for Regulatory Grade micrObial Sequences (FDA-ARGOS): Supporting development and validation of Infectious Disease Dx tests.</title>
        <authorList>
            <person name="Nelson B."/>
            <person name="Plummer A."/>
            <person name="Tallon L."/>
            <person name="Sadzewicz L."/>
            <person name="Zhao X."/>
            <person name="Boylan J."/>
            <person name="Ott S."/>
            <person name="Bowen H."/>
            <person name="Vavikolanu K."/>
            <person name="Mehta A."/>
            <person name="Aluvathingal J."/>
            <person name="Nadendla S."/>
            <person name="Myers T."/>
            <person name="Yan Y."/>
            <person name="Sichtig H."/>
        </authorList>
    </citation>
    <scope>NUCLEOTIDE SEQUENCE [LARGE SCALE GENOMIC DNA]</scope>
    <source>
        <strain evidence="2 3">FDAARGOS_1161</strain>
    </source>
</reference>
<organism evidence="2 3">
    <name type="scientific">Peribacillus psychrosaccharolyticus</name>
    <name type="common">Bacillus psychrosaccharolyticus</name>
    <dbReference type="NCBI Taxonomy" id="1407"/>
    <lineage>
        <taxon>Bacteria</taxon>
        <taxon>Bacillati</taxon>
        <taxon>Bacillota</taxon>
        <taxon>Bacilli</taxon>
        <taxon>Bacillales</taxon>
        <taxon>Bacillaceae</taxon>
        <taxon>Peribacillus</taxon>
    </lineage>
</organism>
<evidence type="ECO:0000313" key="2">
    <source>
        <dbReference type="EMBL" id="QQT02507.1"/>
    </source>
</evidence>
<dbReference type="EMBL" id="CP068053">
    <property type="protein sequence ID" value="QQT02507.1"/>
    <property type="molecule type" value="Genomic_DNA"/>
</dbReference>
<keyword evidence="1" id="KW-0472">Membrane</keyword>
<proteinExistence type="predicted"/>